<dbReference type="Gene3D" id="1.20.1260.100">
    <property type="entry name" value="TspO/MBR protein"/>
    <property type="match status" value="1"/>
</dbReference>
<evidence type="ECO:0000313" key="7">
    <source>
        <dbReference type="EMBL" id="AJP70844.1"/>
    </source>
</evidence>
<feature type="transmembrane region" description="Helical" evidence="6">
    <location>
        <begin position="62"/>
        <end position="81"/>
    </location>
</feature>
<dbReference type="InterPro" id="IPR004307">
    <property type="entry name" value="TspO_MBR"/>
</dbReference>
<dbReference type="InterPro" id="IPR038330">
    <property type="entry name" value="TspO/MBR-related_sf"/>
</dbReference>
<evidence type="ECO:0000256" key="1">
    <source>
        <dbReference type="ARBA" id="ARBA00004141"/>
    </source>
</evidence>
<dbReference type="AlphaFoldDB" id="A0A7U5CUP5"/>
<evidence type="ECO:0000256" key="6">
    <source>
        <dbReference type="SAM" id="Phobius"/>
    </source>
</evidence>
<keyword evidence="8" id="KW-1185">Reference proteome</keyword>
<feature type="transmembrane region" description="Helical" evidence="6">
    <location>
        <begin position="116"/>
        <end position="136"/>
    </location>
</feature>
<dbReference type="Pfam" id="PF03073">
    <property type="entry name" value="TspO_MBR"/>
    <property type="match status" value="1"/>
</dbReference>
<feature type="transmembrane region" description="Helical" evidence="6">
    <location>
        <begin position="21"/>
        <end position="42"/>
    </location>
</feature>
<comment type="similarity">
    <text evidence="2">Belongs to the TspO/BZRP family.</text>
</comment>
<keyword evidence="3 6" id="KW-0812">Transmembrane</keyword>
<organism evidence="7 8">
    <name type="scientific">Sphingomonas hengshuiensis</name>
    <dbReference type="NCBI Taxonomy" id="1609977"/>
    <lineage>
        <taxon>Bacteria</taxon>
        <taxon>Pseudomonadati</taxon>
        <taxon>Pseudomonadota</taxon>
        <taxon>Alphaproteobacteria</taxon>
        <taxon>Sphingomonadales</taxon>
        <taxon>Sphingomonadaceae</taxon>
        <taxon>Sphingomonas</taxon>
    </lineage>
</organism>
<evidence type="ECO:0008006" key="9">
    <source>
        <dbReference type="Google" id="ProtNLM"/>
    </source>
</evidence>
<dbReference type="KEGG" id="sphi:TS85_01945"/>
<dbReference type="GO" id="GO:0016020">
    <property type="term" value="C:membrane"/>
    <property type="evidence" value="ECO:0007669"/>
    <property type="project" value="UniProtKB-SubCell"/>
</dbReference>
<feature type="transmembrane region" description="Helical" evidence="6">
    <location>
        <begin position="93"/>
        <end position="110"/>
    </location>
</feature>
<proteinExistence type="inferred from homology"/>
<accession>A0A7U5CUP5</accession>
<evidence type="ECO:0000313" key="8">
    <source>
        <dbReference type="Proteomes" id="UP000032300"/>
    </source>
</evidence>
<reference evidence="7 8" key="2">
    <citation type="submission" date="2015-02" db="EMBL/GenBank/DDBJ databases">
        <title>The complete genome of Sphingomonas hengshuiensis sp. WHSC-8 isolated from soil of Hengshui Lake.</title>
        <authorList>
            <person name="Wei S."/>
            <person name="Guo J."/>
            <person name="Su C."/>
            <person name="Wu R."/>
            <person name="Zhang Z."/>
            <person name="Liang K."/>
            <person name="Li H."/>
            <person name="Wang T."/>
            <person name="Liu H."/>
            <person name="Zhang C."/>
            <person name="Li Z."/>
            <person name="Wang Q."/>
            <person name="Meng J."/>
        </authorList>
    </citation>
    <scope>NUCLEOTIDE SEQUENCE [LARGE SCALE GENOMIC DNA]</scope>
    <source>
        <strain evidence="7 8">WHSC-8</strain>
    </source>
</reference>
<evidence type="ECO:0000256" key="5">
    <source>
        <dbReference type="ARBA" id="ARBA00023136"/>
    </source>
</evidence>
<evidence type="ECO:0000256" key="4">
    <source>
        <dbReference type="ARBA" id="ARBA00022989"/>
    </source>
</evidence>
<sequence length="164" mass="16498">MKAGKERHMATGFAAARGQGTIVNIVAFVAAALIGNALVFATGSAGGPPPPGSEGLLPPGPVVGAVWLVQFALMGVARAWVLRDGGAGEWRGWLPVAIGVICLAFPVYTAGLSDPAAGAVGTVVTLVVVVIAMLAIGQSSSRAAWALVPLACWLGYVAGVYYLT</sequence>
<dbReference type="Proteomes" id="UP000032300">
    <property type="component" value="Chromosome"/>
</dbReference>
<evidence type="ECO:0000256" key="2">
    <source>
        <dbReference type="ARBA" id="ARBA00007524"/>
    </source>
</evidence>
<gene>
    <name evidence="7" type="ORF">TS85_01945</name>
</gene>
<keyword evidence="4 6" id="KW-1133">Transmembrane helix</keyword>
<keyword evidence="5 6" id="KW-0472">Membrane</keyword>
<name>A0A7U5CUP5_9SPHN</name>
<reference evidence="7 8" key="1">
    <citation type="journal article" date="2015" name="Int. J. Syst. Evol. Microbiol.">
        <title>Sphingomonas hengshuiensis sp. nov., isolated from lake wetland.</title>
        <authorList>
            <person name="Wei S."/>
            <person name="Wang T."/>
            <person name="Liu H."/>
            <person name="Zhang C."/>
            <person name="Guo J."/>
            <person name="Wang Q."/>
            <person name="Liang K."/>
            <person name="Zhang Z."/>
        </authorList>
    </citation>
    <scope>NUCLEOTIDE SEQUENCE [LARGE SCALE GENOMIC DNA]</scope>
    <source>
        <strain evidence="7 8">WHSC-8</strain>
    </source>
</reference>
<comment type="subcellular location">
    <subcellularLocation>
        <location evidence="1">Membrane</location>
        <topology evidence="1">Multi-pass membrane protein</topology>
    </subcellularLocation>
</comment>
<protein>
    <recommendedName>
        <fullName evidence="9">Tryptophan-rich sensory protein</fullName>
    </recommendedName>
</protein>
<evidence type="ECO:0000256" key="3">
    <source>
        <dbReference type="ARBA" id="ARBA00022692"/>
    </source>
</evidence>
<dbReference type="EMBL" id="CP010836">
    <property type="protein sequence ID" value="AJP70844.1"/>
    <property type="molecule type" value="Genomic_DNA"/>
</dbReference>
<feature type="transmembrane region" description="Helical" evidence="6">
    <location>
        <begin position="143"/>
        <end position="163"/>
    </location>
</feature>